<comment type="caution">
    <text evidence="5">The sequence shown here is derived from an EMBL/GenBank/DDBJ whole genome shotgun (WGS) entry which is preliminary data.</text>
</comment>
<dbReference type="OrthoDB" id="263283at2759"/>
<dbReference type="AlphaFoldDB" id="X6MED4"/>
<evidence type="ECO:0000313" key="6">
    <source>
        <dbReference type="Proteomes" id="UP000023152"/>
    </source>
</evidence>
<dbReference type="GO" id="GO:0046835">
    <property type="term" value="P:carbohydrate phosphorylation"/>
    <property type="evidence" value="ECO:0007669"/>
    <property type="project" value="TreeGrafter"/>
</dbReference>
<dbReference type="InterPro" id="IPR031356">
    <property type="entry name" value="Stealth_CR4"/>
</dbReference>
<dbReference type="Proteomes" id="UP000023152">
    <property type="component" value="Unassembled WGS sequence"/>
</dbReference>
<dbReference type="Pfam" id="PF17102">
    <property type="entry name" value="Stealth_CR3"/>
    <property type="match status" value="1"/>
</dbReference>
<dbReference type="GO" id="GO:0016256">
    <property type="term" value="P:N-glycan processing to lysosome"/>
    <property type="evidence" value="ECO:0007669"/>
    <property type="project" value="TreeGrafter"/>
</dbReference>
<dbReference type="InterPro" id="IPR031357">
    <property type="entry name" value="Stealth_CR3"/>
</dbReference>
<dbReference type="EMBL" id="ASPP01022538">
    <property type="protein sequence ID" value="ETO11375.1"/>
    <property type="molecule type" value="Genomic_DNA"/>
</dbReference>
<keyword evidence="6" id="KW-1185">Reference proteome</keyword>
<organism evidence="5 6">
    <name type="scientific">Reticulomyxa filosa</name>
    <dbReference type="NCBI Taxonomy" id="46433"/>
    <lineage>
        <taxon>Eukaryota</taxon>
        <taxon>Sar</taxon>
        <taxon>Rhizaria</taxon>
        <taxon>Retaria</taxon>
        <taxon>Foraminifera</taxon>
        <taxon>Monothalamids</taxon>
        <taxon>Reticulomyxidae</taxon>
        <taxon>Reticulomyxa</taxon>
    </lineage>
</organism>
<protein>
    <submittedName>
        <fullName evidence="5">N-acetylglucosamine-1-phosphate transferase</fullName>
    </submittedName>
</protein>
<feature type="domain" description="Stealth protein CR4 conserved region 4" evidence="4">
    <location>
        <begin position="234"/>
        <end position="283"/>
    </location>
</feature>
<dbReference type="PANTHER" id="PTHR24045:SF0">
    <property type="entry name" value="N-ACETYLGLUCOSAMINE-1-PHOSPHOTRANSFERASE SUBUNITS ALPHA_BETA"/>
    <property type="match status" value="1"/>
</dbReference>
<feature type="domain" description="Stealth protein CR3 conserved region 3" evidence="3">
    <location>
        <begin position="54"/>
        <end position="102"/>
    </location>
</feature>
<evidence type="ECO:0000313" key="5">
    <source>
        <dbReference type="EMBL" id="ETO11375.1"/>
    </source>
</evidence>
<dbReference type="InterPro" id="IPR047141">
    <property type="entry name" value="Stealth"/>
</dbReference>
<keyword evidence="1 5" id="KW-0808">Transferase</keyword>
<proteinExistence type="predicted"/>
<gene>
    <name evidence="5" type="ORF">RFI_26000</name>
</gene>
<feature type="transmembrane region" description="Helical" evidence="2">
    <location>
        <begin position="399"/>
        <end position="422"/>
    </location>
</feature>
<keyword evidence="2" id="KW-1133">Transmembrane helix</keyword>
<dbReference type="Pfam" id="PF17103">
    <property type="entry name" value="Stealth_CR4"/>
    <property type="match status" value="1"/>
</dbReference>
<dbReference type="GO" id="GO:0005794">
    <property type="term" value="C:Golgi apparatus"/>
    <property type="evidence" value="ECO:0007669"/>
    <property type="project" value="TreeGrafter"/>
</dbReference>
<accession>X6MED4</accession>
<reference evidence="5 6" key="1">
    <citation type="journal article" date="2013" name="Curr. Biol.">
        <title>The Genome of the Foraminiferan Reticulomyxa filosa.</title>
        <authorList>
            <person name="Glockner G."/>
            <person name="Hulsmann N."/>
            <person name="Schleicher M."/>
            <person name="Noegel A.A."/>
            <person name="Eichinger L."/>
            <person name="Gallinger C."/>
            <person name="Pawlowski J."/>
            <person name="Sierra R."/>
            <person name="Euteneuer U."/>
            <person name="Pillet L."/>
            <person name="Moustafa A."/>
            <person name="Platzer M."/>
            <person name="Groth M."/>
            <person name="Szafranski K."/>
            <person name="Schliwa M."/>
        </authorList>
    </citation>
    <scope>NUCLEOTIDE SEQUENCE [LARGE SCALE GENOMIC DNA]</scope>
</reference>
<evidence type="ECO:0000259" key="4">
    <source>
        <dbReference type="Pfam" id="PF17103"/>
    </source>
</evidence>
<keyword evidence="2" id="KW-0472">Membrane</keyword>
<name>X6MED4_RETFI</name>
<dbReference type="PANTHER" id="PTHR24045">
    <property type="match status" value="1"/>
</dbReference>
<sequence length="480" mass="58176">MNEREWQLAMKDNEMNVAGASNKRRLLDTYGDSLRHVNKLYNRRFGVETRHVPAHMPHAIDKYILIELIHELEKEFERSSSHRFRSALDMQWSFSYYYYMMSATKKSNLDIDYIYSEELDLDGDGYLNDYEEMRLVDEILIKNVEDANANLTLWKDFFHRALWNITHQLHDLTYWHPLDITIFSVNYTEVIREYLLKHFGKRKKFKFKKEALDEVEFYMIKDDWEAVEKRLKGIYEKKPKFMCLNDDMPHDKDPSNETMHLLHSFLYQYFPYPSPFELRDPKQRNLYLHVQEYKEKGLWKKQWDLNTKEPFDDKKEHQKAATLNQYKSKRKKLRKSGLLNAEYYYLGRDKDKNKNIESNNIPGNVYRENANAIIQTNKNKEQFRNIFYRLFVRFSRRIGWLWSVLLMSFIVSVVLFVLLSIIDQCYHCIWSYAFMSTVSDNESGGASFQSRLKRKLQQCCQYVSLSYWKKHWLQRNRRDD</sequence>
<dbReference type="GO" id="GO:0003976">
    <property type="term" value="F:UDP-N-acetylglucosamine-lysosomal-enzyme N-acetylglucosaminephosphotransferase activity"/>
    <property type="evidence" value="ECO:0007669"/>
    <property type="project" value="TreeGrafter"/>
</dbReference>
<keyword evidence="2" id="KW-0812">Transmembrane</keyword>
<evidence type="ECO:0000256" key="1">
    <source>
        <dbReference type="ARBA" id="ARBA00022679"/>
    </source>
</evidence>
<evidence type="ECO:0000256" key="2">
    <source>
        <dbReference type="SAM" id="Phobius"/>
    </source>
</evidence>
<evidence type="ECO:0000259" key="3">
    <source>
        <dbReference type="Pfam" id="PF17102"/>
    </source>
</evidence>